<feature type="region of interest" description="Disordered" evidence="1">
    <location>
        <begin position="205"/>
        <end position="335"/>
    </location>
</feature>
<keyword evidence="3" id="KW-1185">Reference proteome</keyword>
<dbReference type="AlphaFoldDB" id="A0A7W8HG17"/>
<evidence type="ECO:0000313" key="3">
    <source>
        <dbReference type="Proteomes" id="UP000532440"/>
    </source>
</evidence>
<name>A0A7W8HG17_9BURK</name>
<dbReference type="Proteomes" id="UP000532440">
    <property type="component" value="Unassembled WGS sequence"/>
</dbReference>
<dbReference type="EMBL" id="JACHGB010000003">
    <property type="protein sequence ID" value="MBB5271366.1"/>
    <property type="molecule type" value="Genomic_DNA"/>
</dbReference>
<evidence type="ECO:0000313" key="2">
    <source>
        <dbReference type="EMBL" id="MBB5271366.1"/>
    </source>
</evidence>
<evidence type="ECO:0000256" key="1">
    <source>
        <dbReference type="SAM" id="MobiDB-lite"/>
    </source>
</evidence>
<keyword evidence="2" id="KW-0378">Hydrolase</keyword>
<accession>A0A7W8HG17</accession>
<comment type="caution">
    <text evidence="2">The sequence shown here is derived from an EMBL/GenBank/DDBJ whole genome shotgun (WGS) entry which is preliminary data.</text>
</comment>
<feature type="compositionally biased region" description="Basic and acidic residues" evidence="1">
    <location>
        <begin position="295"/>
        <end position="335"/>
    </location>
</feature>
<proteinExistence type="predicted"/>
<sequence>MPTATEATAAIAEYSPTEAALSELRTKYADAAFDLASTAGNRAARAARLELVTLRTSLERKRKELKAPALEYAKRIDTEARRITDEILSLETPIDEQIKADEARREQEKQAREAAERARVEAIIARLEEIKATVSKVAGRSSVVIAAEIEALEAKDIGDDFEEFRERAQAAKDAALDSLRDLHARVTAQEEEARRLREEREALRREREAQEKAAAEARAAEEARQREERARQEAEIRAAREAEEAAAAERRRREDEERAAREAELDAEAARLAAEREAFERAQREQAEQKAATRAAKEATERAEREAREAKERAERDAKDAAERAARQREAERMGRLQAAAEQMYGALQMVRASGGFTGLGRDAQEAVVDALEAATEPEQAAA</sequence>
<feature type="compositionally biased region" description="Basic and acidic residues" evidence="1">
    <location>
        <begin position="273"/>
        <end position="288"/>
    </location>
</feature>
<reference evidence="2 3" key="1">
    <citation type="submission" date="2020-08" db="EMBL/GenBank/DDBJ databases">
        <title>Genomic Encyclopedia of Type Strains, Phase IV (KMG-IV): sequencing the most valuable type-strain genomes for metagenomic binning, comparative biology and taxonomic classification.</title>
        <authorList>
            <person name="Goeker M."/>
        </authorList>
    </citation>
    <scope>NUCLEOTIDE SEQUENCE [LARGE SCALE GENOMIC DNA]</scope>
    <source>
        <strain evidence="2 3">DSM 29781</strain>
    </source>
</reference>
<organism evidence="2 3">
    <name type="scientific">Quisquiliibacterium transsilvanicum</name>
    <dbReference type="NCBI Taxonomy" id="1549638"/>
    <lineage>
        <taxon>Bacteria</taxon>
        <taxon>Pseudomonadati</taxon>
        <taxon>Pseudomonadota</taxon>
        <taxon>Betaproteobacteria</taxon>
        <taxon>Burkholderiales</taxon>
        <taxon>Burkholderiaceae</taxon>
        <taxon>Quisquiliibacterium</taxon>
    </lineage>
</organism>
<protein>
    <submittedName>
        <fullName evidence="2">IgA-specific serine endopeptidase</fullName>
        <ecNumber evidence="2">3.4.21.72</ecNumber>
    </submittedName>
</protein>
<gene>
    <name evidence="2" type="ORF">HNQ70_001376</name>
</gene>
<dbReference type="GO" id="GO:0016787">
    <property type="term" value="F:hydrolase activity"/>
    <property type="evidence" value="ECO:0007669"/>
    <property type="project" value="UniProtKB-KW"/>
</dbReference>
<dbReference type="RefSeq" id="WP_183965678.1">
    <property type="nucleotide sequence ID" value="NZ_BAABEW010000001.1"/>
</dbReference>
<feature type="compositionally biased region" description="Basic and acidic residues" evidence="1">
    <location>
        <begin position="205"/>
        <end position="264"/>
    </location>
</feature>
<dbReference type="EC" id="3.4.21.72" evidence="2"/>